<gene>
    <name evidence="2" type="ORF">S03H2_01287</name>
</gene>
<feature type="compositionally biased region" description="Basic and acidic residues" evidence="1">
    <location>
        <begin position="1"/>
        <end position="14"/>
    </location>
</feature>
<feature type="region of interest" description="Disordered" evidence="1">
    <location>
        <begin position="1"/>
        <end position="53"/>
    </location>
</feature>
<evidence type="ECO:0000256" key="1">
    <source>
        <dbReference type="SAM" id="MobiDB-lite"/>
    </source>
</evidence>
<protein>
    <submittedName>
        <fullName evidence="2">Uncharacterized protein</fullName>
    </submittedName>
</protein>
<dbReference type="AlphaFoldDB" id="X1DI87"/>
<comment type="caution">
    <text evidence="2">The sequence shown here is derived from an EMBL/GenBank/DDBJ whole genome shotgun (WGS) entry which is preliminary data.</text>
</comment>
<organism evidence="2">
    <name type="scientific">marine sediment metagenome</name>
    <dbReference type="NCBI Taxonomy" id="412755"/>
    <lineage>
        <taxon>unclassified sequences</taxon>
        <taxon>metagenomes</taxon>
        <taxon>ecological metagenomes</taxon>
    </lineage>
</organism>
<name>X1DI87_9ZZZZ</name>
<sequence length="53" mass="5731">MTEDRRPLHGRKDGSQLGLKEGGRGRNRNPNSCETDGPGQGEGKGRNKGGRKK</sequence>
<evidence type="ECO:0000313" key="2">
    <source>
        <dbReference type="EMBL" id="GAH19922.1"/>
    </source>
</evidence>
<reference evidence="2" key="1">
    <citation type="journal article" date="2014" name="Front. Microbiol.">
        <title>High frequency of phylogenetically diverse reductive dehalogenase-homologous genes in deep subseafloor sedimentary metagenomes.</title>
        <authorList>
            <person name="Kawai M."/>
            <person name="Futagami T."/>
            <person name="Toyoda A."/>
            <person name="Takaki Y."/>
            <person name="Nishi S."/>
            <person name="Hori S."/>
            <person name="Arai W."/>
            <person name="Tsubouchi T."/>
            <person name="Morono Y."/>
            <person name="Uchiyama I."/>
            <person name="Ito T."/>
            <person name="Fujiyama A."/>
            <person name="Inagaki F."/>
            <person name="Takami H."/>
        </authorList>
    </citation>
    <scope>NUCLEOTIDE SEQUENCE</scope>
    <source>
        <strain evidence="2">Expedition CK06-06</strain>
    </source>
</reference>
<accession>X1DI87</accession>
<dbReference type="EMBL" id="BARU01000365">
    <property type="protein sequence ID" value="GAH19922.1"/>
    <property type="molecule type" value="Genomic_DNA"/>
</dbReference>
<proteinExistence type="predicted"/>